<dbReference type="InterPro" id="IPR010985">
    <property type="entry name" value="Ribbon_hlx_hlx"/>
</dbReference>
<evidence type="ECO:0008006" key="3">
    <source>
        <dbReference type="Google" id="ProtNLM"/>
    </source>
</evidence>
<proteinExistence type="predicted"/>
<dbReference type="SUPFAM" id="SSF47598">
    <property type="entry name" value="Ribbon-helix-helix"/>
    <property type="match status" value="1"/>
</dbReference>
<dbReference type="AlphaFoldDB" id="A0A951UJA4"/>
<accession>A0A951UJA4</accession>
<dbReference type="GO" id="GO:0006355">
    <property type="term" value="P:regulation of DNA-templated transcription"/>
    <property type="evidence" value="ECO:0007669"/>
    <property type="project" value="InterPro"/>
</dbReference>
<evidence type="ECO:0000313" key="1">
    <source>
        <dbReference type="EMBL" id="MBW4565638.1"/>
    </source>
</evidence>
<evidence type="ECO:0000313" key="2">
    <source>
        <dbReference type="Proteomes" id="UP000715781"/>
    </source>
</evidence>
<gene>
    <name evidence="1" type="ORF">KME32_32070</name>
</gene>
<sequence length="67" mass="7765">MIQRVLKVPSKKPSITIRVNEEEYQVLKEWADSEYRTVPSLVLALTKKAIDEYSKPKSQKESRKDSA</sequence>
<name>A0A951UJA4_9NOST</name>
<dbReference type="EMBL" id="JAHHHN010000043">
    <property type="protein sequence ID" value="MBW4565638.1"/>
    <property type="molecule type" value="Genomic_DNA"/>
</dbReference>
<dbReference type="Proteomes" id="UP000715781">
    <property type="component" value="Unassembled WGS sequence"/>
</dbReference>
<protein>
    <recommendedName>
        <fullName evidence="3">CopG-like ribbon-helix-helix domain-containing protein</fullName>
    </recommendedName>
</protein>
<reference evidence="1" key="1">
    <citation type="submission" date="2021-05" db="EMBL/GenBank/DDBJ databases">
        <authorList>
            <person name="Pietrasiak N."/>
            <person name="Ward R."/>
            <person name="Stajich J.E."/>
            <person name="Kurbessoian T."/>
        </authorList>
    </citation>
    <scope>NUCLEOTIDE SEQUENCE</scope>
    <source>
        <strain evidence="1">JT2-VF2</strain>
    </source>
</reference>
<comment type="caution">
    <text evidence="1">The sequence shown here is derived from an EMBL/GenBank/DDBJ whole genome shotgun (WGS) entry which is preliminary data.</text>
</comment>
<organism evidence="1 2">
    <name type="scientific">Mojavia pulchra JT2-VF2</name>
    <dbReference type="NCBI Taxonomy" id="287848"/>
    <lineage>
        <taxon>Bacteria</taxon>
        <taxon>Bacillati</taxon>
        <taxon>Cyanobacteriota</taxon>
        <taxon>Cyanophyceae</taxon>
        <taxon>Nostocales</taxon>
        <taxon>Nostocaceae</taxon>
    </lineage>
</organism>
<reference evidence="1" key="2">
    <citation type="journal article" date="2022" name="Microbiol. Resour. Announc.">
        <title>Metagenome Sequencing to Explore Phylogenomics of Terrestrial Cyanobacteria.</title>
        <authorList>
            <person name="Ward R.D."/>
            <person name="Stajich J.E."/>
            <person name="Johansen J.R."/>
            <person name="Huntemann M."/>
            <person name="Clum A."/>
            <person name="Foster B."/>
            <person name="Foster B."/>
            <person name="Roux S."/>
            <person name="Palaniappan K."/>
            <person name="Varghese N."/>
            <person name="Mukherjee S."/>
            <person name="Reddy T.B.K."/>
            <person name="Daum C."/>
            <person name="Copeland A."/>
            <person name="Chen I.A."/>
            <person name="Ivanova N.N."/>
            <person name="Kyrpides N.C."/>
            <person name="Shapiro N."/>
            <person name="Eloe-Fadrosh E.A."/>
            <person name="Pietrasiak N."/>
        </authorList>
    </citation>
    <scope>NUCLEOTIDE SEQUENCE</scope>
    <source>
        <strain evidence="1">JT2-VF2</strain>
    </source>
</reference>